<organism evidence="1 2">
    <name type="scientific">Pluteus cervinus</name>
    <dbReference type="NCBI Taxonomy" id="181527"/>
    <lineage>
        <taxon>Eukaryota</taxon>
        <taxon>Fungi</taxon>
        <taxon>Dikarya</taxon>
        <taxon>Basidiomycota</taxon>
        <taxon>Agaricomycotina</taxon>
        <taxon>Agaricomycetes</taxon>
        <taxon>Agaricomycetidae</taxon>
        <taxon>Agaricales</taxon>
        <taxon>Pluteineae</taxon>
        <taxon>Pluteaceae</taxon>
        <taxon>Pluteus</taxon>
    </lineage>
</organism>
<gene>
    <name evidence="1" type="ORF">BDN72DRAFT_505028</name>
</gene>
<evidence type="ECO:0000313" key="1">
    <source>
        <dbReference type="EMBL" id="TFK70826.1"/>
    </source>
</evidence>
<sequence length="315" mass="34904">MKLWSTETGAHLKTFELPRDPIIFEKFLALPSKNHFTFMNKKGRVSVFDPNISDRFLMQLELEGPVRSICYTPDETSLAIYTRESHLYFQDLSTSKIQAASTSFRTRGEISLMAISPDNELLAVGCKPRAIATFFGPGPTHPHTAVVEVYGMNIDPGSIMRTLQHVRSEPFAITEIVWSKDQRHVITITQTQSLPSQSFCCLWGDSIGNADNLWEQDLGGGSAGFDNTESTCIIVALDREIRLIDRSTLQLVVAIPLNISDPGIQRVLGHHGLVMTSFHGGLVVHEPSAARKSSHSGASPPLPRAYRENIFQNGE</sequence>
<protein>
    <submittedName>
        <fullName evidence="1">Uncharacterized protein</fullName>
    </submittedName>
</protein>
<evidence type="ECO:0000313" key="2">
    <source>
        <dbReference type="Proteomes" id="UP000308600"/>
    </source>
</evidence>
<proteinExistence type="predicted"/>
<dbReference type="Proteomes" id="UP000308600">
    <property type="component" value="Unassembled WGS sequence"/>
</dbReference>
<name>A0ACD3AYZ1_9AGAR</name>
<keyword evidence="2" id="KW-1185">Reference proteome</keyword>
<dbReference type="EMBL" id="ML208307">
    <property type="protein sequence ID" value="TFK70826.1"/>
    <property type="molecule type" value="Genomic_DNA"/>
</dbReference>
<accession>A0ACD3AYZ1</accession>
<reference evidence="1 2" key="1">
    <citation type="journal article" date="2019" name="Nat. Ecol. Evol.">
        <title>Megaphylogeny resolves global patterns of mushroom evolution.</title>
        <authorList>
            <person name="Varga T."/>
            <person name="Krizsan K."/>
            <person name="Foldi C."/>
            <person name="Dima B."/>
            <person name="Sanchez-Garcia M."/>
            <person name="Sanchez-Ramirez S."/>
            <person name="Szollosi G.J."/>
            <person name="Szarkandi J.G."/>
            <person name="Papp V."/>
            <person name="Albert L."/>
            <person name="Andreopoulos W."/>
            <person name="Angelini C."/>
            <person name="Antonin V."/>
            <person name="Barry K.W."/>
            <person name="Bougher N.L."/>
            <person name="Buchanan P."/>
            <person name="Buyck B."/>
            <person name="Bense V."/>
            <person name="Catcheside P."/>
            <person name="Chovatia M."/>
            <person name="Cooper J."/>
            <person name="Damon W."/>
            <person name="Desjardin D."/>
            <person name="Finy P."/>
            <person name="Geml J."/>
            <person name="Haridas S."/>
            <person name="Hughes K."/>
            <person name="Justo A."/>
            <person name="Karasinski D."/>
            <person name="Kautmanova I."/>
            <person name="Kiss B."/>
            <person name="Kocsube S."/>
            <person name="Kotiranta H."/>
            <person name="LaButti K.M."/>
            <person name="Lechner B.E."/>
            <person name="Liimatainen K."/>
            <person name="Lipzen A."/>
            <person name="Lukacs Z."/>
            <person name="Mihaltcheva S."/>
            <person name="Morgado L.N."/>
            <person name="Niskanen T."/>
            <person name="Noordeloos M.E."/>
            <person name="Ohm R.A."/>
            <person name="Ortiz-Santana B."/>
            <person name="Ovrebo C."/>
            <person name="Racz N."/>
            <person name="Riley R."/>
            <person name="Savchenko A."/>
            <person name="Shiryaev A."/>
            <person name="Soop K."/>
            <person name="Spirin V."/>
            <person name="Szebenyi C."/>
            <person name="Tomsovsky M."/>
            <person name="Tulloss R.E."/>
            <person name="Uehling J."/>
            <person name="Grigoriev I.V."/>
            <person name="Vagvolgyi C."/>
            <person name="Papp T."/>
            <person name="Martin F.M."/>
            <person name="Miettinen O."/>
            <person name="Hibbett D.S."/>
            <person name="Nagy L.G."/>
        </authorList>
    </citation>
    <scope>NUCLEOTIDE SEQUENCE [LARGE SCALE GENOMIC DNA]</scope>
    <source>
        <strain evidence="1 2">NL-1719</strain>
    </source>
</reference>